<sequence length="242" mass="25126">MTASEPPGTVIPPAAAAAEPVPARSAQRRVALVGLFVLLLVSLAGRTGFAFWEPPFDGTIRYDDVRALGDAYWPMNLYLGGPGYAVSWVACAGFIVLLARGRAGVLNLVGALLAGIGGILFALTITAEALPFAYAADPAVLPEAEGRRLFDVLNAHLDRLLPSIIGAQVAIALGVLFALIGTLISKTMPRRLSITGIAYVVVFVGLPTESLGAVVVAAGYLLQVALIAAIGWFGLRAGLGRH</sequence>
<dbReference type="RefSeq" id="WP_179827526.1">
    <property type="nucleotide sequence ID" value="NZ_JACCCO010000003.1"/>
</dbReference>
<protein>
    <recommendedName>
        <fullName evidence="4">DUF4386 family protein</fullName>
    </recommendedName>
</protein>
<dbReference type="AlphaFoldDB" id="A0A852V1P9"/>
<feature type="transmembrane region" description="Helical" evidence="1">
    <location>
        <begin position="160"/>
        <end position="180"/>
    </location>
</feature>
<proteinExistence type="predicted"/>
<feature type="transmembrane region" description="Helical" evidence="1">
    <location>
        <begin position="72"/>
        <end position="98"/>
    </location>
</feature>
<feature type="transmembrane region" description="Helical" evidence="1">
    <location>
        <begin position="30"/>
        <end position="52"/>
    </location>
</feature>
<dbReference type="EMBL" id="JACCCO010000003">
    <property type="protein sequence ID" value="NYF43797.1"/>
    <property type="molecule type" value="Genomic_DNA"/>
</dbReference>
<name>A0A852V1P9_9ACTN</name>
<feature type="transmembrane region" description="Helical" evidence="1">
    <location>
        <begin position="192"/>
        <end position="208"/>
    </location>
</feature>
<accession>A0A852V1P9</accession>
<comment type="caution">
    <text evidence="2">The sequence shown here is derived from an EMBL/GenBank/DDBJ whole genome shotgun (WGS) entry which is preliminary data.</text>
</comment>
<dbReference type="Proteomes" id="UP000576393">
    <property type="component" value="Unassembled WGS sequence"/>
</dbReference>
<evidence type="ECO:0000313" key="3">
    <source>
        <dbReference type="Proteomes" id="UP000576393"/>
    </source>
</evidence>
<evidence type="ECO:0008006" key="4">
    <source>
        <dbReference type="Google" id="ProtNLM"/>
    </source>
</evidence>
<keyword evidence="1" id="KW-0812">Transmembrane</keyword>
<feature type="transmembrane region" description="Helical" evidence="1">
    <location>
        <begin position="214"/>
        <end position="235"/>
    </location>
</feature>
<evidence type="ECO:0000313" key="2">
    <source>
        <dbReference type="EMBL" id="NYF43797.1"/>
    </source>
</evidence>
<reference evidence="2 3" key="1">
    <citation type="submission" date="2020-07" db="EMBL/GenBank/DDBJ databases">
        <title>Sequencing the genomes of 1000 actinobacteria strains.</title>
        <authorList>
            <person name="Klenk H.-P."/>
        </authorList>
    </citation>
    <scope>NUCLEOTIDE SEQUENCE [LARGE SCALE GENOMIC DNA]</scope>
    <source>
        <strain evidence="2 3">DSM 45763</strain>
    </source>
</reference>
<feature type="transmembrane region" description="Helical" evidence="1">
    <location>
        <begin position="105"/>
        <end position="125"/>
    </location>
</feature>
<gene>
    <name evidence="2" type="ORF">HDA43_006024</name>
</gene>
<evidence type="ECO:0000256" key="1">
    <source>
        <dbReference type="SAM" id="Phobius"/>
    </source>
</evidence>
<organism evidence="2 3">
    <name type="scientific">Streptosporangium sandarakinum</name>
    <dbReference type="NCBI Taxonomy" id="1260955"/>
    <lineage>
        <taxon>Bacteria</taxon>
        <taxon>Bacillati</taxon>
        <taxon>Actinomycetota</taxon>
        <taxon>Actinomycetes</taxon>
        <taxon>Streptosporangiales</taxon>
        <taxon>Streptosporangiaceae</taxon>
        <taxon>Streptosporangium</taxon>
    </lineage>
</organism>
<keyword evidence="3" id="KW-1185">Reference proteome</keyword>
<keyword evidence="1" id="KW-1133">Transmembrane helix</keyword>
<keyword evidence="1" id="KW-0472">Membrane</keyword>